<dbReference type="FunCoup" id="A0A7I4D9S0">
    <property type="interactions" value="1988"/>
</dbReference>
<dbReference type="InterPro" id="IPR025887">
    <property type="entry name" value="Glyco_hydro_31_N_dom"/>
</dbReference>
<dbReference type="InParanoid" id="A0A7I4D9S0"/>
<evidence type="ECO:0000256" key="8">
    <source>
        <dbReference type="ARBA" id="ARBA00041343"/>
    </source>
</evidence>
<evidence type="ECO:0000256" key="5">
    <source>
        <dbReference type="ARBA" id="ARBA00022801"/>
    </source>
</evidence>
<dbReference type="OrthoDB" id="5839090at2759"/>
<evidence type="ECO:0000256" key="9">
    <source>
        <dbReference type="RuleBase" id="RU361185"/>
    </source>
</evidence>
<dbReference type="SUPFAM" id="SSF74650">
    <property type="entry name" value="Galactose mutarotase-like"/>
    <property type="match status" value="1"/>
</dbReference>
<dbReference type="PROSITE" id="PS00129">
    <property type="entry name" value="GLYCOSYL_HYDROL_F31_1"/>
    <property type="match status" value="1"/>
</dbReference>
<reference evidence="13" key="3">
    <citation type="submission" date="2020-12" db="UniProtKB">
        <authorList>
            <consortium name="EnsemblPlants"/>
        </authorList>
    </citation>
    <scope>IDENTIFICATION</scope>
</reference>
<proteinExistence type="inferred from homology"/>
<dbReference type="FunFam" id="3.20.20.80:FF:000016">
    <property type="entry name" value="Maltase-glucoamylase, intestinal"/>
    <property type="match status" value="1"/>
</dbReference>
<dbReference type="Gene3D" id="2.60.40.1760">
    <property type="entry name" value="glycosyl hydrolase (family 31)"/>
    <property type="match status" value="1"/>
</dbReference>
<evidence type="ECO:0000259" key="12">
    <source>
        <dbReference type="Pfam" id="PF21365"/>
    </source>
</evidence>
<feature type="domain" description="Glycoside hydrolase family 31 N-terminal" evidence="11">
    <location>
        <begin position="146"/>
        <end position="268"/>
    </location>
</feature>
<dbReference type="InterPro" id="IPR013780">
    <property type="entry name" value="Glyco_hydro_b"/>
</dbReference>
<dbReference type="EnsemblPlants" id="Pp3c3_14330V3.6">
    <property type="protein sequence ID" value="Pp3c3_14330V3.6"/>
    <property type="gene ID" value="Pp3c3_14330"/>
</dbReference>
<keyword evidence="4" id="KW-0732">Signal</keyword>
<accession>A0A7I4D9S0</accession>
<dbReference type="KEGG" id="ppp:112279965"/>
<evidence type="ECO:0000259" key="11">
    <source>
        <dbReference type="Pfam" id="PF13802"/>
    </source>
</evidence>
<dbReference type="EC" id="3.2.1.20" evidence="3"/>
<dbReference type="GeneID" id="112279965"/>
<dbReference type="Gramene" id="Pp3c3_14330V3.6">
    <property type="protein sequence ID" value="Pp3c3_14330V3.6"/>
    <property type="gene ID" value="Pp3c3_14330"/>
</dbReference>
<dbReference type="Proteomes" id="UP000006727">
    <property type="component" value="Chromosome 3"/>
</dbReference>
<protein>
    <recommendedName>
        <fullName evidence="3">alpha-glucosidase</fullName>
        <ecNumber evidence="3">3.2.1.20</ecNumber>
    </recommendedName>
    <alternativeName>
        <fullName evidence="8">Maltase</fullName>
    </alternativeName>
</protein>
<dbReference type="InterPro" id="IPR011013">
    <property type="entry name" value="Gal_mutarotase_sf_dom"/>
</dbReference>
<evidence type="ECO:0000256" key="4">
    <source>
        <dbReference type="ARBA" id="ARBA00022729"/>
    </source>
</evidence>
<keyword evidence="14" id="KW-1185">Reference proteome</keyword>
<reference evidence="13 14" key="2">
    <citation type="journal article" date="2018" name="Plant J.">
        <title>The Physcomitrella patens chromosome-scale assembly reveals moss genome structure and evolution.</title>
        <authorList>
            <person name="Lang D."/>
            <person name="Ullrich K.K."/>
            <person name="Murat F."/>
            <person name="Fuchs J."/>
            <person name="Jenkins J."/>
            <person name="Haas F.B."/>
            <person name="Piednoel M."/>
            <person name="Gundlach H."/>
            <person name="Van Bel M."/>
            <person name="Meyberg R."/>
            <person name="Vives C."/>
            <person name="Morata J."/>
            <person name="Symeonidi A."/>
            <person name="Hiss M."/>
            <person name="Muchero W."/>
            <person name="Kamisugi Y."/>
            <person name="Saleh O."/>
            <person name="Blanc G."/>
            <person name="Decker E.L."/>
            <person name="van Gessel N."/>
            <person name="Grimwood J."/>
            <person name="Hayes R.D."/>
            <person name="Graham S.W."/>
            <person name="Gunter L.E."/>
            <person name="McDaniel S.F."/>
            <person name="Hoernstein S.N.W."/>
            <person name="Larsson A."/>
            <person name="Li F.W."/>
            <person name="Perroud P.F."/>
            <person name="Phillips J."/>
            <person name="Ranjan P."/>
            <person name="Rokshar D.S."/>
            <person name="Rothfels C.J."/>
            <person name="Schneider L."/>
            <person name="Shu S."/>
            <person name="Stevenson D.W."/>
            <person name="Thummler F."/>
            <person name="Tillich M."/>
            <person name="Villarreal Aguilar J.C."/>
            <person name="Widiez T."/>
            <person name="Wong G.K."/>
            <person name="Wymore A."/>
            <person name="Zhang Y."/>
            <person name="Zimmer A.D."/>
            <person name="Quatrano R.S."/>
            <person name="Mayer K.F.X."/>
            <person name="Goodstein D."/>
            <person name="Casacuberta J.M."/>
            <person name="Vandepoele K."/>
            <person name="Reski R."/>
            <person name="Cuming A.C."/>
            <person name="Tuskan G.A."/>
            <person name="Maumus F."/>
            <person name="Salse J."/>
            <person name="Schmutz J."/>
            <person name="Rensing S.A."/>
        </authorList>
    </citation>
    <scope>NUCLEOTIDE SEQUENCE [LARGE SCALE GENOMIC DNA]</scope>
    <source>
        <strain evidence="13 14">cv. Gransden 2004</strain>
    </source>
</reference>
<dbReference type="CDD" id="cd14752">
    <property type="entry name" value="GH31_N"/>
    <property type="match status" value="1"/>
</dbReference>
<dbReference type="PANTHER" id="PTHR22762">
    <property type="entry name" value="ALPHA-GLUCOSIDASE"/>
    <property type="match status" value="1"/>
</dbReference>
<dbReference type="InterPro" id="IPR017853">
    <property type="entry name" value="GH"/>
</dbReference>
<evidence type="ECO:0000256" key="1">
    <source>
        <dbReference type="ARBA" id="ARBA00001657"/>
    </source>
</evidence>
<evidence type="ECO:0000313" key="14">
    <source>
        <dbReference type="Proteomes" id="UP000006727"/>
    </source>
</evidence>
<comment type="catalytic activity">
    <reaction evidence="1">
        <text>Hydrolysis of terminal, non-reducing (1-&gt;4)-linked alpha-D-glucose residues with release of alpha-D-glucose.</text>
        <dbReference type="EC" id="3.2.1.20"/>
    </reaction>
</comment>
<dbReference type="InterPro" id="IPR030458">
    <property type="entry name" value="Glyco_hydro_31_AS"/>
</dbReference>
<dbReference type="RefSeq" id="XP_024370562.1">
    <property type="nucleotide sequence ID" value="XM_024514794.2"/>
</dbReference>
<dbReference type="GO" id="GO:0005975">
    <property type="term" value="P:carbohydrate metabolic process"/>
    <property type="evidence" value="ECO:0007669"/>
    <property type="project" value="InterPro"/>
</dbReference>
<dbReference type="InterPro" id="IPR000322">
    <property type="entry name" value="Glyco_hydro_31_TIM"/>
</dbReference>
<dbReference type="Pfam" id="PF21365">
    <property type="entry name" value="Glyco_hydro_31_3rd"/>
    <property type="match status" value="1"/>
</dbReference>
<keyword evidence="7 9" id="KW-0326">Glycosidase</keyword>
<dbReference type="PANTHER" id="PTHR22762:SF133">
    <property type="entry name" value="P-TYPE DOMAIN-CONTAINING PROTEIN"/>
    <property type="match status" value="1"/>
</dbReference>
<keyword evidence="6" id="KW-0325">Glycoprotein</keyword>
<reference evidence="13 14" key="1">
    <citation type="journal article" date="2008" name="Science">
        <title>The Physcomitrella genome reveals evolutionary insights into the conquest of land by plants.</title>
        <authorList>
            <person name="Rensing S."/>
            <person name="Lang D."/>
            <person name="Zimmer A."/>
            <person name="Terry A."/>
            <person name="Salamov A."/>
            <person name="Shapiro H."/>
            <person name="Nishiyama T."/>
            <person name="Perroud P.-F."/>
            <person name="Lindquist E."/>
            <person name="Kamisugi Y."/>
            <person name="Tanahashi T."/>
            <person name="Sakakibara K."/>
            <person name="Fujita T."/>
            <person name="Oishi K."/>
            <person name="Shin-I T."/>
            <person name="Kuroki Y."/>
            <person name="Toyoda A."/>
            <person name="Suzuki Y."/>
            <person name="Hashimoto A."/>
            <person name="Yamaguchi K."/>
            <person name="Sugano A."/>
            <person name="Kohara Y."/>
            <person name="Fujiyama A."/>
            <person name="Anterola A."/>
            <person name="Aoki S."/>
            <person name="Ashton N."/>
            <person name="Barbazuk W.B."/>
            <person name="Barker E."/>
            <person name="Bennetzen J."/>
            <person name="Bezanilla M."/>
            <person name="Blankenship R."/>
            <person name="Cho S.H."/>
            <person name="Dutcher S."/>
            <person name="Estelle M."/>
            <person name="Fawcett J.A."/>
            <person name="Gundlach H."/>
            <person name="Hanada K."/>
            <person name="Heyl A."/>
            <person name="Hicks K.A."/>
            <person name="Hugh J."/>
            <person name="Lohr M."/>
            <person name="Mayer K."/>
            <person name="Melkozernov A."/>
            <person name="Murata T."/>
            <person name="Nelson D."/>
            <person name="Pils B."/>
            <person name="Prigge M."/>
            <person name="Reiss B."/>
            <person name="Renner T."/>
            <person name="Rombauts S."/>
            <person name="Rushton P."/>
            <person name="Sanderfoot A."/>
            <person name="Schween G."/>
            <person name="Shiu S.-H."/>
            <person name="Stueber K."/>
            <person name="Theodoulou F.L."/>
            <person name="Tu H."/>
            <person name="Van de Peer Y."/>
            <person name="Verrier P.J."/>
            <person name="Waters E."/>
            <person name="Wood A."/>
            <person name="Yang L."/>
            <person name="Cove D."/>
            <person name="Cuming A."/>
            <person name="Hasebe M."/>
            <person name="Lucas S."/>
            <person name="Mishler D.B."/>
            <person name="Reski R."/>
            <person name="Grigoriev I."/>
            <person name="Quatrano R.S."/>
            <person name="Boore J.L."/>
        </authorList>
    </citation>
    <scope>NUCLEOTIDE SEQUENCE [LARGE SCALE GENOMIC DNA]</scope>
    <source>
        <strain evidence="13 14">cv. Gransden 2004</strain>
    </source>
</reference>
<dbReference type="EMBL" id="ABEU02000003">
    <property type="status" value="NOT_ANNOTATED_CDS"/>
    <property type="molecule type" value="Genomic_DNA"/>
</dbReference>
<dbReference type="Gene3D" id="2.60.40.1180">
    <property type="entry name" value="Golgi alpha-mannosidase II"/>
    <property type="match status" value="2"/>
</dbReference>
<dbReference type="PROSITE" id="PS00707">
    <property type="entry name" value="GLYCOSYL_HYDROL_F31_2"/>
    <property type="match status" value="1"/>
</dbReference>
<dbReference type="GO" id="GO:0090599">
    <property type="term" value="F:alpha-glucosidase activity"/>
    <property type="evidence" value="ECO:0007669"/>
    <property type="project" value="UniProtKB-ARBA"/>
</dbReference>
<dbReference type="Gene3D" id="3.20.20.80">
    <property type="entry name" value="Glycosidases"/>
    <property type="match status" value="1"/>
</dbReference>
<dbReference type="InterPro" id="IPR030459">
    <property type="entry name" value="Glyco_hydro_31_CS"/>
</dbReference>
<dbReference type="CDD" id="cd06602">
    <property type="entry name" value="GH31_MGAM_SI_GAA"/>
    <property type="match status" value="1"/>
</dbReference>
<dbReference type="GO" id="GO:0030246">
    <property type="term" value="F:carbohydrate binding"/>
    <property type="evidence" value="ECO:0007669"/>
    <property type="project" value="InterPro"/>
</dbReference>
<dbReference type="Pfam" id="PF01055">
    <property type="entry name" value="Glyco_hydro_31_2nd"/>
    <property type="match status" value="1"/>
</dbReference>
<dbReference type="AlphaFoldDB" id="A0A7I4D9S0"/>
<feature type="domain" description="Glycoside hydrolase family 31 TIM barrel" evidence="10">
    <location>
        <begin position="312"/>
        <end position="687"/>
    </location>
</feature>
<comment type="similarity">
    <text evidence="2 9">Belongs to the glycosyl hydrolase 31 family.</text>
</comment>
<dbReference type="Pfam" id="PF13802">
    <property type="entry name" value="Gal_mutarotas_2"/>
    <property type="match status" value="1"/>
</dbReference>
<gene>
    <name evidence="13" type="primary">LOC112279965</name>
</gene>
<evidence type="ECO:0000256" key="7">
    <source>
        <dbReference type="ARBA" id="ARBA00023295"/>
    </source>
</evidence>
<feature type="domain" description="Glycosyl hydrolase family 31 C-terminal" evidence="12">
    <location>
        <begin position="695"/>
        <end position="782"/>
    </location>
</feature>
<evidence type="ECO:0000259" key="10">
    <source>
        <dbReference type="Pfam" id="PF01055"/>
    </source>
</evidence>
<keyword evidence="5 9" id="KW-0378">Hydrolase</keyword>
<sequence>MGWKPHVTMTFRPSRMAATIIAFAMALLCFLNLTAALSPKALRSFGAGHRMTSVFEFDDGSGFVANLELITGTEIYGPDISPLRMIARYDSDDRLHVHITDSIHARWEVPQDIIPRPDSSSLVTHVKERDMEHSEGLDPARNDRQLQLSYTVEPFGFAITRTSTGECLFNSTPPIRQDSGEPAFNSMVFKDQYLEISTQLPRNNSLFGIGESTRPDGLRLTRGRLYTLWATDIAAYKVDVDLYGAYPFYMDIREGGATHGVLMLNSNGMDIWVGEDMLTYHVIGGVLDFYFFAGPAPLAVIDQYTNLIGRPTPMPYWSFGFHQCRWGYETIDEIKDVVANYKKANIPLDTIWNDIDYMDAYKDFTFDPVRYDENTVREFVKELHANGQQYIVILDPGISVGYKNYSTLERGLKDDIFLKNEFGNNYLAQVWPGPVYFPDFLHPKASSWWTQEIADFFDKVPFDGLWIDMNEASNFCTGSACSFDTLTLGMGKNDSDNDRCLLHCVNGTSRFDDPPYKINHVGTYDNLGVKTIAMTVKHYNGVLEYDAHNLYGLCESIATQKTLRDVTGKRPFILSRSTFVGSGAHTAHWTGDNKATWEDLKYSIVSVINSGMFGVPMVGADICGFAGNTTEELCRRWMQLGAFYPFSRNHAALGTNSHEPYIWESVAEASRKALGLRYRLLPHLYTLMFEATKSGAPIARALFFSFPKDLNTLAINDQFLLGRSVLISPIVAEGLTSVNAYFPKGTWYNLFDFSKIVSTGERRMLPAPADSINVHVSEGQILPMQEARLTSAEVKKTPFTLVVVFSADASASASGKLFVDSGVDIEMGIQDGSSTFVQFFAERSLHSGSLVSRVIAGNYALEQGLVLQSIRFLGVSGPVSDVIVNGERIVSAEQLSYDARLESLQVSGLSLLLGRDFELRWAMKELRWATQ</sequence>
<evidence type="ECO:0000256" key="6">
    <source>
        <dbReference type="ARBA" id="ARBA00023180"/>
    </source>
</evidence>
<evidence type="ECO:0000256" key="3">
    <source>
        <dbReference type="ARBA" id="ARBA00012741"/>
    </source>
</evidence>
<dbReference type="InterPro" id="IPR048395">
    <property type="entry name" value="Glyco_hydro_31_C"/>
</dbReference>
<evidence type="ECO:0000256" key="2">
    <source>
        <dbReference type="ARBA" id="ARBA00007806"/>
    </source>
</evidence>
<dbReference type="SUPFAM" id="SSF51011">
    <property type="entry name" value="Glycosyl hydrolase domain"/>
    <property type="match status" value="1"/>
</dbReference>
<name>A0A7I4D9S0_PHYPA</name>
<dbReference type="FunFam" id="2.60.40.1180:FF:000044">
    <property type="entry name" value="Alpha-glucosidase 1"/>
    <property type="match status" value="1"/>
</dbReference>
<evidence type="ECO:0000313" key="13">
    <source>
        <dbReference type="EnsemblPlants" id="Pp3c3_14330V3.6"/>
    </source>
</evidence>
<dbReference type="SUPFAM" id="SSF51445">
    <property type="entry name" value="(Trans)glycosidases"/>
    <property type="match status" value="1"/>
</dbReference>
<organism evidence="13 14">
    <name type="scientific">Physcomitrium patens</name>
    <name type="common">Spreading-leaved earth moss</name>
    <name type="synonym">Physcomitrella patens</name>
    <dbReference type="NCBI Taxonomy" id="3218"/>
    <lineage>
        <taxon>Eukaryota</taxon>
        <taxon>Viridiplantae</taxon>
        <taxon>Streptophyta</taxon>
        <taxon>Embryophyta</taxon>
        <taxon>Bryophyta</taxon>
        <taxon>Bryophytina</taxon>
        <taxon>Bryopsida</taxon>
        <taxon>Funariidae</taxon>
        <taxon>Funariales</taxon>
        <taxon>Funariaceae</taxon>
        <taxon>Physcomitrium</taxon>
    </lineage>
</organism>
<dbReference type="GO" id="GO:0004553">
    <property type="term" value="F:hydrolase activity, hydrolyzing O-glycosyl compounds"/>
    <property type="evidence" value="ECO:0000318"/>
    <property type="project" value="GO_Central"/>
</dbReference>